<dbReference type="AlphaFoldDB" id="A0A3P5XRY5"/>
<dbReference type="EMBL" id="UXAW01000087">
    <property type="protein sequence ID" value="VDC31683.1"/>
    <property type="molecule type" value="Genomic_DNA"/>
</dbReference>
<dbReference type="Pfam" id="PF11003">
    <property type="entry name" value="DUF2842"/>
    <property type="match status" value="1"/>
</dbReference>
<name>A0A3P5XRY5_9RHOB</name>
<evidence type="ECO:0000313" key="3">
    <source>
        <dbReference type="Proteomes" id="UP000277498"/>
    </source>
</evidence>
<sequence>MALSYRARKRLALAILVVGLPLYIVVTLNVIAWANDRWWPGPTQRMPFWAELVVYVGLGLVWALPCKGIFRGIGQPDPGVGPDRDEAGRP</sequence>
<protein>
    <recommendedName>
        <fullName evidence="4">DUF2842 domain-containing protein</fullName>
    </recommendedName>
</protein>
<keyword evidence="1" id="KW-0812">Transmembrane</keyword>
<organism evidence="2 3">
    <name type="scientific">Pseudogemmobacter humi</name>
    <dbReference type="NCBI Taxonomy" id="2483812"/>
    <lineage>
        <taxon>Bacteria</taxon>
        <taxon>Pseudomonadati</taxon>
        <taxon>Pseudomonadota</taxon>
        <taxon>Alphaproteobacteria</taxon>
        <taxon>Rhodobacterales</taxon>
        <taxon>Paracoccaceae</taxon>
        <taxon>Pseudogemmobacter</taxon>
    </lineage>
</organism>
<reference evidence="2 3" key="1">
    <citation type="submission" date="2018-11" db="EMBL/GenBank/DDBJ databases">
        <authorList>
            <person name="Criscuolo A."/>
        </authorList>
    </citation>
    <scope>NUCLEOTIDE SEQUENCE [LARGE SCALE GENOMIC DNA]</scope>
    <source>
        <strain evidence="2">ACIP111625</strain>
    </source>
</reference>
<keyword evidence="1" id="KW-0472">Membrane</keyword>
<feature type="transmembrane region" description="Helical" evidence="1">
    <location>
        <begin position="46"/>
        <end position="64"/>
    </location>
</feature>
<proteinExistence type="predicted"/>
<dbReference type="InterPro" id="IPR021265">
    <property type="entry name" value="DUF2842"/>
</dbReference>
<dbReference type="Proteomes" id="UP000277498">
    <property type="component" value="Unassembled WGS sequence"/>
</dbReference>
<evidence type="ECO:0000256" key="1">
    <source>
        <dbReference type="SAM" id="Phobius"/>
    </source>
</evidence>
<keyword evidence="3" id="KW-1185">Reference proteome</keyword>
<evidence type="ECO:0008006" key="4">
    <source>
        <dbReference type="Google" id="ProtNLM"/>
    </source>
</evidence>
<dbReference type="OrthoDB" id="7510023at2"/>
<evidence type="ECO:0000313" key="2">
    <source>
        <dbReference type="EMBL" id="VDC31683.1"/>
    </source>
</evidence>
<keyword evidence="1" id="KW-1133">Transmembrane helix</keyword>
<accession>A0A3P5XRY5</accession>
<dbReference type="RefSeq" id="WP_124087774.1">
    <property type="nucleotide sequence ID" value="NZ_UXAW01000087.1"/>
</dbReference>
<feature type="transmembrane region" description="Helical" evidence="1">
    <location>
        <begin position="12"/>
        <end position="34"/>
    </location>
</feature>
<gene>
    <name evidence="2" type="ORF">XINFAN_03055</name>
</gene>